<dbReference type="EMBL" id="SNYO01000005">
    <property type="protein sequence ID" value="TDQ55889.1"/>
    <property type="molecule type" value="Genomic_DNA"/>
</dbReference>
<evidence type="ECO:0000256" key="1">
    <source>
        <dbReference type="SAM" id="Phobius"/>
    </source>
</evidence>
<dbReference type="OrthoDB" id="5244321at2"/>
<reference evidence="2 3" key="1">
    <citation type="submission" date="2019-03" db="EMBL/GenBank/DDBJ databases">
        <title>Genomic Encyclopedia of Type Strains, Phase IV (KMG-IV): sequencing the most valuable type-strain genomes for metagenomic binning, comparative biology and taxonomic classification.</title>
        <authorList>
            <person name="Goeker M."/>
        </authorList>
    </citation>
    <scope>NUCLEOTIDE SEQUENCE [LARGE SCALE GENOMIC DNA]</scope>
    <source>
        <strain evidence="2 3">DSM 45775</strain>
    </source>
</reference>
<gene>
    <name evidence="2" type="ORF">EV188_105287</name>
</gene>
<proteinExistence type="predicted"/>
<protein>
    <submittedName>
        <fullName evidence="2">Putative membrane protein</fullName>
    </submittedName>
</protein>
<evidence type="ECO:0000313" key="3">
    <source>
        <dbReference type="Proteomes" id="UP000295705"/>
    </source>
</evidence>
<dbReference type="Proteomes" id="UP000295705">
    <property type="component" value="Unassembled WGS sequence"/>
</dbReference>
<dbReference type="InterPro" id="IPR009200">
    <property type="entry name" value="DUF1269_membrane"/>
</dbReference>
<organism evidence="2 3">
    <name type="scientific">Actinomycetospora succinea</name>
    <dbReference type="NCBI Taxonomy" id="663603"/>
    <lineage>
        <taxon>Bacteria</taxon>
        <taxon>Bacillati</taxon>
        <taxon>Actinomycetota</taxon>
        <taxon>Actinomycetes</taxon>
        <taxon>Pseudonocardiales</taxon>
        <taxon>Pseudonocardiaceae</taxon>
        <taxon>Actinomycetospora</taxon>
    </lineage>
</organism>
<keyword evidence="1" id="KW-0812">Transmembrane</keyword>
<keyword evidence="1" id="KW-0472">Membrane</keyword>
<dbReference type="Pfam" id="PF06897">
    <property type="entry name" value="DUF1269"/>
    <property type="match status" value="1"/>
</dbReference>
<comment type="caution">
    <text evidence="2">The sequence shown here is derived from an EMBL/GenBank/DDBJ whole genome shotgun (WGS) entry which is preliminary data.</text>
</comment>
<dbReference type="AlphaFoldDB" id="A0A4R6V9L2"/>
<keyword evidence="1" id="KW-1133">Transmembrane helix</keyword>
<dbReference type="RefSeq" id="WP_133828031.1">
    <property type="nucleotide sequence ID" value="NZ_BAABHR010000055.1"/>
</dbReference>
<keyword evidence="3" id="KW-1185">Reference proteome</keyword>
<accession>A0A4R6V9L2</accession>
<sequence>MATLTAWKFPTPEGAEQALATLERLQKEELIQVLDAAVVTWPADKKRPKTRQLHNLTGGGALGGSFWGLLFGLIFFVPLLGMVVGAAAGAMAGSLSDVGIDDEFIDEVRTKVTPGTSALFALTANAVQDKVADAFRGSQAELLHTNLSADQENQLREVFSDVDDDAPVQV</sequence>
<feature type="transmembrane region" description="Helical" evidence="1">
    <location>
        <begin position="66"/>
        <end position="88"/>
    </location>
</feature>
<name>A0A4R6V9L2_9PSEU</name>
<evidence type="ECO:0000313" key="2">
    <source>
        <dbReference type="EMBL" id="TDQ55889.1"/>
    </source>
</evidence>